<feature type="region of interest" description="Disordered" evidence="2">
    <location>
        <begin position="429"/>
        <end position="459"/>
    </location>
</feature>
<feature type="compositionally biased region" description="Polar residues" evidence="2">
    <location>
        <begin position="69"/>
        <end position="96"/>
    </location>
</feature>
<keyword evidence="5" id="KW-1185">Reference proteome</keyword>
<dbReference type="EMBL" id="JAFJYH010000473">
    <property type="protein sequence ID" value="KAG4411465.1"/>
    <property type="molecule type" value="Genomic_DNA"/>
</dbReference>
<dbReference type="Gene3D" id="1.10.287.110">
    <property type="entry name" value="DnaJ domain"/>
    <property type="match status" value="1"/>
</dbReference>
<feature type="region of interest" description="Disordered" evidence="2">
    <location>
        <begin position="67"/>
        <end position="100"/>
    </location>
</feature>
<dbReference type="PANTHER" id="PTHR44240:SF10">
    <property type="entry name" value="J DOMAIN-CONTAINING PROTEIN"/>
    <property type="match status" value="1"/>
</dbReference>
<feature type="coiled-coil region" evidence="1">
    <location>
        <begin position="135"/>
        <end position="199"/>
    </location>
</feature>
<keyword evidence="1" id="KW-0175">Coiled coil</keyword>
<dbReference type="PANTHER" id="PTHR44240">
    <property type="entry name" value="DNAJ DOMAIN (PROKARYOTIC HEAT SHOCK PROTEIN)-RELATED"/>
    <property type="match status" value="1"/>
</dbReference>
<dbReference type="InterPro" id="IPR052276">
    <property type="entry name" value="Diphthamide-biosynth_chaperone"/>
</dbReference>
<dbReference type="CDD" id="cd06257">
    <property type="entry name" value="DnaJ"/>
    <property type="match status" value="1"/>
</dbReference>
<dbReference type="PROSITE" id="PS50076">
    <property type="entry name" value="DNAJ_2"/>
    <property type="match status" value="1"/>
</dbReference>
<dbReference type="SMART" id="SM00271">
    <property type="entry name" value="DnaJ"/>
    <property type="match status" value="1"/>
</dbReference>
<sequence>MAPIEITDDYYLILEVEQTATLEVITKSYRRLALVLHPDRNPRSNATEAFQLRQGYDLIYPGIKYRKPATNNPTPKTQPEFSAKPSAQPSQSTPKPTQEDISDLAAITALRKVKQERAAKWRAAFKGYDDAIFEIQREVTRIKKAIEELQSIRKAEEAEEAAAKTWSTWLLSPLYKKPVDSEEEKSRKANERLQRLHTKNFKERALDLKLVQLRKWEKELEDGRLTFAKANEADDRSIATYESRLNYRKERLRQERMQEERLARERAQRAEQEKREKEQRERDRVEKEEREKRRKATEEYWKKCQKEQREEDERQNMARKAREEAQKRRNFEEFKANQQRRQGAQKNSASSSNGNFKPRTNHATSSPSDFQGNGCLHGGFWPKVEVTPPRGRLSCEQCSKAYSYLFQCPDCKMKACATCRRILKPGNIDKAKSRSGYQQKPKQPQPHYDDHDDYYDSFF</sequence>
<comment type="caution">
    <text evidence="4">The sequence shown here is derived from an EMBL/GenBank/DDBJ whole genome shotgun (WGS) entry which is preliminary data.</text>
</comment>
<name>A0A8H7SZ15_9HELO</name>
<feature type="region of interest" description="Disordered" evidence="2">
    <location>
        <begin position="256"/>
        <end position="371"/>
    </location>
</feature>
<accession>A0A8H7SZ15</accession>
<feature type="compositionally biased region" description="Basic and acidic residues" evidence="2">
    <location>
        <begin position="256"/>
        <end position="335"/>
    </location>
</feature>
<reference evidence="4" key="1">
    <citation type="submission" date="2021-02" db="EMBL/GenBank/DDBJ databases">
        <title>Genome sequence Cadophora malorum strain M34.</title>
        <authorList>
            <person name="Stefanovic E."/>
            <person name="Vu D."/>
            <person name="Scully C."/>
            <person name="Dijksterhuis J."/>
            <person name="Roader J."/>
            <person name="Houbraken J."/>
        </authorList>
    </citation>
    <scope>NUCLEOTIDE SEQUENCE</scope>
    <source>
        <strain evidence="4">M34</strain>
    </source>
</reference>
<protein>
    <recommendedName>
        <fullName evidence="3">J domain-containing protein</fullName>
    </recommendedName>
</protein>
<feature type="compositionally biased region" description="Polar residues" evidence="2">
    <location>
        <begin position="336"/>
        <end position="355"/>
    </location>
</feature>
<evidence type="ECO:0000256" key="1">
    <source>
        <dbReference type="SAM" id="Coils"/>
    </source>
</evidence>
<feature type="domain" description="J" evidence="3">
    <location>
        <begin position="9"/>
        <end position="64"/>
    </location>
</feature>
<gene>
    <name evidence="4" type="ORF">IFR04_015404</name>
</gene>
<evidence type="ECO:0000313" key="5">
    <source>
        <dbReference type="Proteomes" id="UP000664132"/>
    </source>
</evidence>
<feature type="compositionally biased region" description="Polar residues" evidence="2">
    <location>
        <begin position="361"/>
        <end position="371"/>
    </location>
</feature>
<organism evidence="4 5">
    <name type="scientific">Cadophora malorum</name>
    <dbReference type="NCBI Taxonomy" id="108018"/>
    <lineage>
        <taxon>Eukaryota</taxon>
        <taxon>Fungi</taxon>
        <taxon>Dikarya</taxon>
        <taxon>Ascomycota</taxon>
        <taxon>Pezizomycotina</taxon>
        <taxon>Leotiomycetes</taxon>
        <taxon>Helotiales</taxon>
        <taxon>Ploettnerulaceae</taxon>
        <taxon>Cadophora</taxon>
    </lineage>
</organism>
<dbReference type="OrthoDB" id="442087at2759"/>
<dbReference type="InterPro" id="IPR001623">
    <property type="entry name" value="DnaJ_domain"/>
</dbReference>
<dbReference type="AlphaFoldDB" id="A0A8H7SZ15"/>
<dbReference type="Proteomes" id="UP000664132">
    <property type="component" value="Unassembled WGS sequence"/>
</dbReference>
<dbReference type="PRINTS" id="PR00625">
    <property type="entry name" value="JDOMAIN"/>
</dbReference>
<evidence type="ECO:0000313" key="4">
    <source>
        <dbReference type="EMBL" id="KAG4411465.1"/>
    </source>
</evidence>
<dbReference type="InterPro" id="IPR036869">
    <property type="entry name" value="J_dom_sf"/>
</dbReference>
<dbReference type="Pfam" id="PF00226">
    <property type="entry name" value="DnaJ"/>
    <property type="match status" value="1"/>
</dbReference>
<proteinExistence type="predicted"/>
<evidence type="ECO:0000256" key="2">
    <source>
        <dbReference type="SAM" id="MobiDB-lite"/>
    </source>
</evidence>
<dbReference type="SUPFAM" id="SSF46565">
    <property type="entry name" value="Chaperone J-domain"/>
    <property type="match status" value="1"/>
</dbReference>
<evidence type="ECO:0000259" key="3">
    <source>
        <dbReference type="PROSITE" id="PS50076"/>
    </source>
</evidence>